<reference evidence="20 21" key="1">
    <citation type="journal article" date="2010" name="J. Bacteriol.">
        <title>Complete genome sequence of Anaplasma marginale subsp. centrale.</title>
        <authorList>
            <person name="Herndon D.R."/>
            <person name="Palmer G.H."/>
            <person name="Shkap V."/>
            <person name="Knowles D.P. Jr."/>
            <person name="Brayton K.A."/>
        </authorList>
    </citation>
    <scope>NUCLEOTIDE SEQUENCE [LARGE SCALE GENOMIC DNA]</scope>
    <source>
        <strain evidence="20 21">Israel</strain>
    </source>
</reference>
<dbReference type="CDD" id="cd00769">
    <property type="entry name" value="PheRS_beta_core"/>
    <property type="match status" value="1"/>
</dbReference>
<evidence type="ECO:0000313" key="21">
    <source>
        <dbReference type="Proteomes" id="UP000000630"/>
    </source>
</evidence>
<dbReference type="InterPro" id="IPR005121">
    <property type="entry name" value="Fdx_antiC-bd"/>
</dbReference>
<dbReference type="CDD" id="cd02796">
    <property type="entry name" value="tRNA_bind_bactPheRS"/>
    <property type="match status" value="1"/>
</dbReference>
<dbReference type="HAMAP" id="MF_00283">
    <property type="entry name" value="Phe_tRNA_synth_beta1"/>
    <property type="match status" value="1"/>
</dbReference>
<dbReference type="NCBIfam" id="NF045760">
    <property type="entry name" value="YtpR"/>
    <property type="match status" value="1"/>
</dbReference>
<dbReference type="PROSITE" id="PS51447">
    <property type="entry name" value="FDX_ACB"/>
    <property type="match status" value="1"/>
</dbReference>
<dbReference type="NCBIfam" id="TIGR00472">
    <property type="entry name" value="pheT_bact"/>
    <property type="match status" value="1"/>
</dbReference>
<dbReference type="InterPro" id="IPR002547">
    <property type="entry name" value="tRNA-bd_dom"/>
</dbReference>
<feature type="domain" description="FDX-ACB" evidence="18">
    <location>
        <begin position="700"/>
        <end position="791"/>
    </location>
</feature>
<dbReference type="InterPro" id="IPR005147">
    <property type="entry name" value="tRNA_synthase_B5-dom"/>
</dbReference>
<dbReference type="InterPro" id="IPR045864">
    <property type="entry name" value="aa-tRNA-synth_II/BPL/LPL"/>
</dbReference>
<dbReference type="STRING" id="574556.ACIS_00456"/>
<dbReference type="InterPro" id="IPR036690">
    <property type="entry name" value="Fdx_antiC-bd_sf"/>
</dbReference>
<dbReference type="Pfam" id="PF01588">
    <property type="entry name" value="tRNA_bind"/>
    <property type="match status" value="1"/>
</dbReference>
<dbReference type="PROSITE" id="PS50886">
    <property type="entry name" value="TRBD"/>
    <property type="match status" value="1"/>
</dbReference>
<dbReference type="Gene3D" id="3.30.70.380">
    <property type="entry name" value="Ferrodoxin-fold anticodon-binding domain"/>
    <property type="match status" value="1"/>
</dbReference>
<dbReference type="AlphaFoldDB" id="D1AU54"/>
<comment type="cofactor">
    <cofactor evidence="15">
        <name>Mg(2+)</name>
        <dbReference type="ChEBI" id="CHEBI:18420"/>
    </cofactor>
    <text evidence="15">Binds 2 magnesium ions per tetramer.</text>
</comment>
<evidence type="ECO:0000256" key="6">
    <source>
        <dbReference type="ARBA" id="ARBA00022598"/>
    </source>
</evidence>
<evidence type="ECO:0000256" key="8">
    <source>
        <dbReference type="ARBA" id="ARBA00022741"/>
    </source>
</evidence>
<keyword evidence="11 16" id="KW-0694">RNA-binding</keyword>
<dbReference type="SUPFAM" id="SSF50249">
    <property type="entry name" value="Nucleic acid-binding proteins"/>
    <property type="match status" value="1"/>
</dbReference>
<accession>D1AU54</accession>
<evidence type="ECO:0000256" key="11">
    <source>
        <dbReference type="ARBA" id="ARBA00022884"/>
    </source>
</evidence>
<dbReference type="InterPro" id="IPR009061">
    <property type="entry name" value="DNA-bd_dom_put_sf"/>
</dbReference>
<dbReference type="Proteomes" id="UP000000630">
    <property type="component" value="Chromosome"/>
</dbReference>
<dbReference type="GO" id="GO:0006432">
    <property type="term" value="P:phenylalanyl-tRNA aminoacylation"/>
    <property type="evidence" value="ECO:0007669"/>
    <property type="project" value="UniProtKB-UniRule"/>
</dbReference>
<dbReference type="KEGG" id="acn:ACIS_00456"/>
<dbReference type="SMART" id="SM00874">
    <property type="entry name" value="B5"/>
    <property type="match status" value="1"/>
</dbReference>
<feature type="binding site" evidence="15">
    <location>
        <position position="460"/>
    </location>
    <ligand>
        <name>Mg(2+)</name>
        <dbReference type="ChEBI" id="CHEBI:18420"/>
        <note>shared with alpha subunit</note>
    </ligand>
</feature>
<organism evidence="20 21">
    <name type="scientific">Anaplasma centrale (strain Israel)</name>
    <name type="common">Anaplasma marginale subsp. centrale (strain Israel)</name>
    <dbReference type="NCBI Taxonomy" id="574556"/>
    <lineage>
        <taxon>Bacteria</taxon>
        <taxon>Pseudomonadati</taxon>
        <taxon>Pseudomonadota</taxon>
        <taxon>Alphaproteobacteria</taxon>
        <taxon>Rickettsiales</taxon>
        <taxon>Anaplasmataceae</taxon>
        <taxon>Anaplasma</taxon>
    </lineage>
</organism>
<keyword evidence="21" id="KW-1185">Reference proteome</keyword>
<feature type="domain" description="B5" evidence="19">
    <location>
        <begin position="399"/>
        <end position="476"/>
    </location>
</feature>
<dbReference type="RefSeq" id="WP_012880555.1">
    <property type="nucleotide sequence ID" value="NC_013532.1"/>
</dbReference>
<comment type="subunit">
    <text evidence="3 15">Tetramer of two alpha and two beta subunits.</text>
</comment>
<dbReference type="SUPFAM" id="SSF54991">
    <property type="entry name" value="Anticodon-binding domain of PheRS"/>
    <property type="match status" value="1"/>
</dbReference>
<dbReference type="HOGENOM" id="CLU_016891_0_0_5"/>
<keyword evidence="6 15" id="KW-0436">Ligase</keyword>
<dbReference type="SMART" id="SM00873">
    <property type="entry name" value="B3_4"/>
    <property type="match status" value="1"/>
</dbReference>
<dbReference type="Pfam" id="PF03147">
    <property type="entry name" value="FDX-ACB"/>
    <property type="match status" value="1"/>
</dbReference>
<keyword evidence="4 15" id="KW-0963">Cytoplasm</keyword>
<dbReference type="Pfam" id="PF17759">
    <property type="entry name" value="tRNA_synthFbeta"/>
    <property type="match status" value="1"/>
</dbReference>
<evidence type="ECO:0000259" key="17">
    <source>
        <dbReference type="PROSITE" id="PS50886"/>
    </source>
</evidence>
<evidence type="ECO:0000256" key="14">
    <source>
        <dbReference type="ARBA" id="ARBA00049255"/>
    </source>
</evidence>
<evidence type="ECO:0000259" key="19">
    <source>
        <dbReference type="PROSITE" id="PS51483"/>
    </source>
</evidence>
<keyword evidence="9 15" id="KW-0067">ATP-binding</keyword>
<evidence type="ECO:0000256" key="12">
    <source>
        <dbReference type="ARBA" id="ARBA00022917"/>
    </source>
</evidence>
<dbReference type="Gene3D" id="3.30.56.10">
    <property type="match status" value="2"/>
</dbReference>
<dbReference type="GO" id="GO:0000287">
    <property type="term" value="F:magnesium ion binding"/>
    <property type="evidence" value="ECO:0007669"/>
    <property type="project" value="UniProtKB-UniRule"/>
</dbReference>
<keyword evidence="5 16" id="KW-0820">tRNA-binding</keyword>
<evidence type="ECO:0000256" key="15">
    <source>
        <dbReference type="HAMAP-Rule" id="MF_00283"/>
    </source>
</evidence>
<dbReference type="InterPro" id="IPR005146">
    <property type="entry name" value="B3/B4_tRNA-bd"/>
</dbReference>
<dbReference type="Gene3D" id="2.40.50.140">
    <property type="entry name" value="Nucleic acid-binding proteins"/>
    <property type="match status" value="1"/>
</dbReference>
<dbReference type="EMBL" id="CP001759">
    <property type="protein sequence ID" value="ACZ49082.1"/>
    <property type="molecule type" value="Genomic_DNA"/>
</dbReference>
<dbReference type="InterPro" id="IPR020825">
    <property type="entry name" value="Phe-tRNA_synthase-like_B3/B4"/>
</dbReference>
<keyword evidence="7 15" id="KW-0479">Metal-binding</keyword>
<dbReference type="Pfam" id="PF03483">
    <property type="entry name" value="B3_4"/>
    <property type="match status" value="1"/>
</dbReference>
<name>D1AU54_ANACI</name>
<comment type="subcellular location">
    <subcellularLocation>
        <location evidence="1 15">Cytoplasm</location>
    </subcellularLocation>
</comment>
<sequence>MRFAYSWLLDHLDTEWSAGAVADELSRLGIEAELFREDRSPAPFVVARVDAVKPHPSADKLRVCEVFDGAGHVQVVCGASNVREGMLAVLARCGAVVPNGGLTIAEVVLRGVTSRGMLCSADELGVHQGSKLQDSGILDLPSSDYAVGDSFFLPGAVIEVGVTPNRGDCLGLRGIARELVAAGVGTLKPLSAVDLKTFGSSPIEAEMRSTGVLMGRYIRSVKNTENSPRWIKDRLVSAGIRTISCIIDIVNYVMLVLNRPMHVYDADKIQGGKLIVGASPLNADFCALDGKKYTLSNDNLVVTDGAGAVHCIAGVMGSALSECTLESGNVFLESAWYDPIDIARSARSLKLSTDSSFRFERFTDPGCIRLGLDLAAHMIVKYCGGVASDVVMCGEAPLPEGRVISFHPDSVSIVGSVDIEHGEILGILTALGFGVDADKGCPWEVTVPSWRLADVRSSRDIVEEVLRMHGYDKVQEQPVTPDAANLRWCGSRNDGDKLCLVMLSAGLTEVVTWSFMSSAVAEKFGYIIEDLHIENPVSNKFDVMRPTLLPNLLQTVASNQACGCESVAIFELGEVYCGLLDSNERSVCGVRSGDCAPRNPHVSTRKFDFFDVKCDVLQVLTQLGADSRSVEFRECSRNYMHPARSADIYFRDVLCGYVGELHPDLADFFELRFAAVCFEVFVSRVPTISACSAEDEFSVHKYQTVKRDFAFVLDKGIRAKALVDVVSSVPNVEEVSVFDVYCGNNVPEDKVSIAVAVVMMSKMGTMTELEIKDVSERIISLVAQKLGGELRAD</sequence>
<dbReference type="Gene3D" id="3.30.930.10">
    <property type="entry name" value="Bira Bifunctional Protein, Domain 2"/>
    <property type="match status" value="1"/>
</dbReference>
<dbReference type="InterPro" id="IPR041616">
    <property type="entry name" value="PheRS_beta_core"/>
</dbReference>
<gene>
    <name evidence="15 20" type="primary">pheT</name>
    <name evidence="20" type="ordered locus">ACIS_00456</name>
</gene>
<feature type="binding site" evidence="15">
    <location>
        <position position="454"/>
    </location>
    <ligand>
        <name>Mg(2+)</name>
        <dbReference type="ChEBI" id="CHEBI:18420"/>
        <note>shared with alpha subunit</note>
    </ligand>
</feature>
<dbReference type="SMART" id="SM00896">
    <property type="entry name" value="FDX-ACB"/>
    <property type="match status" value="1"/>
</dbReference>
<dbReference type="InterPro" id="IPR045060">
    <property type="entry name" value="Phe-tRNA-ligase_IIc_bsu"/>
</dbReference>
<evidence type="ECO:0000259" key="18">
    <source>
        <dbReference type="PROSITE" id="PS51447"/>
    </source>
</evidence>
<evidence type="ECO:0000313" key="20">
    <source>
        <dbReference type="EMBL" id="ACZ49082.1"/>
    </source>
</evidence>
<dbReference type="Pfam" id="PF03484">
    <property type="entry name" value="B5"/>
    <property type="match status" value="1"/>
</dbReference>
<dbReference type="GO" id="GO:0000049">
    <property type="term" value="F:tRNA binding"/>
    <property type="evidence" value="ECO:0007669"/>
    <property type="project" value="UniProtKB-UniRule"/>
</dbReference>
<dbReference type="PANTHER" id="PTHR10947">
    <property type="entry name" value="PHENYLALANYL-TRNA SYNTHETASE BETA CHAIN AND LEUCINE-RICH REPEAT-CONTAINING PROTEIN 47"/>
    <property type="match status" value="1"/>
</dbReference>
<dbReference type="eggNOG" id="COG0072">
    <property type="taxonomic scope" value="Bacteria"/>
</dbReference>
<dbReference type="Gene3D" id="3.50.40.10">
    <property type="entry name" value="Phenylalanyl-trna Synthetase, Chain B, domain 3"/>
    <property type="match status" value="1"/>
</dbReference>
<evidence type="ECO:0000256" key="13">
    <source>
        <dbReference type="ARBA" id="ARBA00023146"/>
    </source>
</evidence>
<evidence type="ECO:0000256" key="9">
    <source>
        <dbReference type="ARBA" id="ARBA00022840"/>
    </source>
</evidence>
<protein>
    <recommendedName>
        <fullName evidence="15">Phenylalanine--tRNA ligase beta subunit</fullName>
        <ecNumber evidence="15">6.1.1.20</ecNumber>
    </recommendedName>
    <alternativeName>
        <fullName evidence="15">Phenylalanyl-tRNA synthetase beta subunit</fullName>
        <shortName evidence="15">PheRS</shortName>
    </alternativeName>
</protein>
<dbReference type="PANTHER" id="PTHR10947:SF0">
    <property type="entry name" value="PHENYLALANINE--TRNA LIGASE BETA SUBUNIT"/>
    <property type="match status" value="1"/>
</dbReference>
<dbReference type="SUPFAM" id="SSF55681">
    <property type="entry name" value="Class II aaRS and biotin synthetases"/>
    <property type="match status" value="1"/>
</dbReference>
<evidence type="ECO:0000256" key="1">
    <source>
        <dbReference type="ARBA" id="ARBA00004496"/>
    </source>
</evidence>
<evidence type="ECO:0000256" key="10">
    <source>
        <dbReference type="ARBA" id="ARBA00022842"/>
    </source>
</evidence>
<keyword evidence="8 15" id="KW-0547">Nucleotide-binding</keyword>
<evidence type="ECO:0000256" key="3">
    <source>
        <dbReference type="ARBA" id="ARBA00011209"/>
    </source>
</evidence>
<keyword evidence="12 15" id="KW-0648">Protein biosynthesis</keyword>
<evidence type="ECO:0000256" key="7">
    <source>
        <dbReference type="ARBA" id="ARBA00022723"/>
    </source>
</evidence>
<dbReference type="GO" id="GO:0004826">
    <property type="term" value="F:phenylalanine-tRNA ligase activity"/>
    <property type="evidence" value="ECO:0007669"/>
    <property type="project" value="UniProtKB-UniRule"/>
</dbReference>
<evidence type="ECO:0000256" key="4">
    <source>
        <dbReference type="ARBA" id="ARBA00022490"/>
    </source>
</evidence>
<dbReference type="GO" id="GO:0005524">
    <property type="term" value="F:ATP binding"/>
    <property type="evidence" value="ECO:0007669"/>
    <property type="project" value="UniProtKB-UniRule"/>
</dbReference>
<evidence type="ECO:0000256" key="5">
    <source>
        <dbReference type="ARBA" id="ARBA00022555"/>
    </source>
</evidence>
<dbReference type="PROSITE" id="PS51483">
    <property type="entry name" value="B5"/>
    <property type="match status" value="1"/>
</dbReference>
<dbReference type="GO" id="GO:0009328">
    <property type="term" value="C:phenylalanine-tRNA ligase complex"/>
    <property type="evidence" value="ECO:0007669"/>
    <property type="project" value="TreeGrafter"/>
</dbReference>
<dbReference type="InterPro" id="IPR012340">
    <property type="entry name" value="NA-bd_OB-fold"/>
</dbReference>
<dbReference type="SUPFAM" id="SSF56037">
    <property type="entry name" value="PheT/TilS domain"/>
    <property type="match status" value="1"/>
</dbReference>
<comment type="catalytic activity">
    <reaction evidence="14 15">
        <text>tRNA(Phe) + L-phenylalanine + ATP = L-phenylalanyl-tRNA(Phe) + AMP + diphosphate + H(+)</text>
        <dbReference type="Rhea" id="RHEA:19413"/>
        <dbReference type="Rhea" id="RHEA-COMP:9668"/>
        <dbReference type="Rhea" id="RHEA-COMP:9699"/>
        <dbReference type="ChEBI" id="CHEBI:15378"/>
        <dbReference type="ChEBI" id="CHEBI:30616"/>
        <dbReference type="ChEBI" id="CHEBI:33019"/>
        <dbReference type="ChEBI" id="CHEBI:58095"/>
        <dbReference type="ChEBI" id="CHEBI:78442"/>
        <dbReference type="ChEBI" id="CHEBI:78531"/>
        <dbReference type="ChEBI" id="CHEBI:456215"/>
        <dbReference type="EC" id="6.1.1.20"/>
    </reaction>
</comment>
<feature type="binding site" evidence="15">
    <location>
        <position position="464"/>
    </location>
    <ligand>
        <name>Mg(2+)</name>
        <dbReference type="ChEBI" id="CHEBI:18420"/>
        <note>shared with alpha subunit</note>
    </ligand>
</feature>
<comment type="similarity">
    <text evidence="2 15">Belongs to the phenylalanyl-tRNA synthetase beta subunit family. Type 1 subfamily.</text>
</comment>
<dbReference type="EC" id="6.1.1.20" evidence="15"/>
<dbReference type="InterPro" id="IPR033714">
    <property type="entry name" value="tRNA_bind_bactPheRS"/>
</dbReference>
<dbReference type="OrthoDB" id="9805455at2"/>
<evidence type="ECO:0000256" key="2">
    <source>
        <dbReference type="ARBA" id="ARBA00008653"/>
    </source>
</evidence>
<dbReference type="SUPFAM" id="SSF46955">
    <property type="entry name" value="Putative DNA-binding domain"/>
    <property type="match status" value="1"/>
</dbReference>
<proteinExistence type="inferred from homology"/>
<keyword evidence="13 15" id="KW-0030">Aminoacyl-tRNA synthetase</keyword>
<feature type="domain" description="TRNA-binding" evidence="17">
    <location>
        <begin position="38"/>
        <end position="152"/>
    </location>
</feature>
<keyword evidence="10 15" id="KW-0460">Magnesium</keyword>
<feature type="binding site" evidence="15">
    <location>
        <position position="463"/>
    </location>
    <ligand>
        <name>Mg(2+)</name>
        <dbReference type="ChEBI" id="CHEBI:18420"/>
        <note>shared with alpha subunit</note>
    </ligand>
</feature>
<dbReference type="InterPro" id="IPR004532">
    <property type="entry name" value="Phe-tRNA-ligase_IIc_bsu_bact"/>
</dbReference>
<evidence type="ECO:0000256" key="16">
    <source>
        <dbReference type="PROSITE-ProRule" id="PRU00209"/>
    </source>
</evidence>